<dbReference type="Proteomes" id="UP000010422">
    <property type="component" value="Unassembled WGS sequence"/>
</dbReference>
<sequence length="110" mass="12780">MSKNNDDSSKESRTLAKELDALDIHKQQKKSVNGVPRKRNYFIIYDPELASKEHSKARKAIYRFDGEADPPLIIEDPRLKMLKYGKEKSRGRKMYMSVLKNYSASLIFIV</sequence>
<dbReference type="AlphaFoldDB" id="L0P889"/>
<comment type="caution">
    <text evidence="1">The sequence shown here is derived from an EMBL/GenBank/DDBJ whole genome shotgun (WGS) entry which is preliminary data.</text>
</comment>
<evidence type="ECO:0000313" key="1">
    <source>
        <dbReference type="EMBL" id="CCJ28309.1"/>
    </source>
</evidence>
<evidence type="ECO:0000313" key="2">
    <source>
        <dbReference type="Proteomes" id="UP000010422"/>
    </source>
</evidence>
<protein>
    <submittedName>
        <fullName evidence="1">Uncharacterized protein</fullName>
    </submittedName>
</protein>
<accession>L0P889</accession>
<dbReference type="VEuPathDB" id="FungiDB:PNEJI1_002460"/>
<name>L0P889_PNEJI</name>
<organism evidence="2">
    <name type="scientific">Pneumocystis jirovecii</name>
    <name type="common">Human pneumocystis pneumonia agent</name>
    <dbReference type="NCBI Taxonomy" id="42068"/>
    <lineage>
        <taxon>Eukaryota</taxon>
        <taxon>Fungi</taxon>
        <taxon>Dikarya</taxon>
        <taxon>Ascomycota</taxon>
        <taxon>Taphrinomycotina</taxon>
        <taxon>Pneumocystomycetes</taxon>
        <taxon>Pneumocystaceae</taxon>
        <taxon>Pneumocystis</taxon>
    </lineage>
</organism>
<dbReference type="InParanoid" id="L0P889"/>
<dbReference type="STRING" id="1209962.L0P889"/>
<gene>
    <name evidence="1" type="ORF">PNEJI1_002460</name>
</gene>
<proteinExistence type="predicted"/>
<dbReference type="EMBL" id="CAKM01000053">
    <property type="protein sequence ID" value="CCJ28309.1"/>
    <property type="molecule type" value="Genomic_DNA"/>
</dbReference>
<reference evidence="1 2" key="1">
    <citation type="journal article" date="2012" name="MBio">
        <title>De novo assembly of the Pneumocystis jirovecii genome from a single bronchoalveolar lavage fluid specimen from a patient.</title>
        <authorList>
            <person name="Cisse O.H."/>
            <person name="Pagni M."/>
            <person name="Hauser P.M."/>
        </authorList>
    </citation>
    <scope>NUCLEOTIDE SEQUENCE [LARGE SCALE GENOMIC DNA]</scope>
    <source>
        <strain evidence="1 2">SE8</strain>
    </source>
</reference>